<comment type="caution">
    <text evidence="12">The sequence shown here is derived from an EMBL/GenBank/DDBJ whole genome shotgun (WGS) entry which is preliminary data.</text>
</comment>
<evidence type="ECO:0000256" key="1">
    <source>
        <dbReference type="ARBA" id="ARBA00004167"/>
    </source>
</evidence>
<feature type="signal peptide" evidence="10">
    <location>
        <begin position="1"/>
        <end position="25"/>
    </location>
</feature>
<comment type="caution">
    <text evidence="9">Lacks conserved residue(s) required for the propagation of feature annotation.</text>
</comment>
<dbReference type="Gene3D" id="3.10.250.10">
    <property type="entry name" value="SRCR-like domain"/>
    <property type="match status" value="1"/>
</dbReference>
<evidence type="ECO:0000256" key="5">
    <source>
        <dbReference type="ARBA" id="ARBA00022989"/>
    </source>
</evidence>
<dbReference type="Proteomes" id="UP001519460">
    <property type="component" value="Unassembled WGS sequence"/>
</dbReference>
<feature type="chain" id="PRO_5044823723" description="SRCR domain-containing protein" evidence="10">
    <location>
        <begin position="26"/>
        <end position="83"/>
    </location>
</feature>
<evidence type="ECO:0000256" key="8">
    <source>
        <dbReference type="ARBA" id="ARBA00023180"/>
    </source>
</evidence>
<keyword evidence="7" id="KW-1015">Disulfide bond</keyword>
<evidence type="ECO:0000313" key="12">
    <source>
        <dbReference type="EMBL" id="KAK7482979.1"/>
    </source>
</evidence>
<sequence length="83" mass="9161">MAHGQVWSLLETVIVLLCVLTSVLCQHHNLNEVPNPVRLVGGGERPSEGRVEILVNGTWGTVCDQGWDEHDAEVVCRQLGFSR</sequence>
<evidence type="ECO:0000256" key="6">
    <source>
        <dbReference type="ARBA" id="ARBA00023136"/>
    </source>
</evidence>
<dbReference type="AlphaFoldDB" id="A0ABD0K6M2"/>
<dbReference type="PANTHER" id="PTHR47653:SF1">
    <property type="entry name" value="DELETED IN MALIGNANT BRAIN TUMORS 1 PROTEIN"/>
    <property type="match status" value="1"/>
</dbReference>
<dbReference type="Pfam" id="PF00530">
    <property type="entry name" value="SRCR"/>
    <property type="match status" value="1"/>
</dbReference>
<dbReference type="InterPro" id="IPR001190">
    <property type="entry name" value="SRCR"/>
</dbReference>
<dbReference type="PANTHER" id="PTHR47653">
    <property type="entry name" value="PROTEIN BARK BEETLE"/>
    <property type="match status" value="1"/>
</dbReference>
<proteinExistence type="predicted"/>
<dbReference type="PROSITE" id="PS00420">
    <property type="entry name" value="SRCR_1"/>
    <property type="match status" value="1"/>
</dbReference>
<dbReference type="InterPro" id="IPR053243">
    <property type="entry name" value="SJ_maturation_regulator"/>
</dbReference>
<dbReference type="EMBL" id="JACVVK020000235">
    <property type="protein sequence ID" value="KAK7482979.1"/>
    <property type="molecule type" value="Genomic_DNA"/>
</dbReference>
<organism evidence="12 13">
    <name type="scientific">Batillaria attramentaria</name>
    <dbReference type="NCBI Taxonomy" id="370345"/>
    <lineage>
        <taxon>Eukaryota</taxon>
        <taxon>Metazoa</taxon>
        <taxon>Spiralia</taxon>
        <taxon>Lophotrochozoa</taxon>
        <taxon>Mollusca</taxon>
        <taxon>Gastropoda</taxon>
        <taxon>Caenogastropoda</taxon>
        <taxon>Sorbeoconcha</taxon>
        <taxon>Cerithioidea</taxon>
        <taxon>Batillariidae</taxon>
        <taxon>Batillaria</taxon>
    </lineage>
</organism>
<dbReference type="PRINTS" id="PR00258">
    <property type="entry name" value="SPERACTRCPTR"/>
</dbReference>
<evidence type="ECO:0000256" key="7">
    <source>
        <dbReference type="ARBA" id="ARBA00023157"/>
    </source>
</evidence>
<evidence type="ECO:0000256" key="4">
    <source>
        <dbReference type="ARBA" id="ARBA00022737"/>
    </source>
</evidence>
<accession>A0ABD0K6M2</accession>
<dbReference type="SMART" id="SM00202">
    <property type="entry name" value="SR"/>
    <property type="match status" value="1"/>
</dbReference>
<keyword evidence="13" id="KW-1185">Reference proteome</keyword>
<keyword evidence="2" id="KW-0812">Transmembrane</keyword>
<dbReference type="PROSITE" id="PS50287">
    <property type="entry name" value="SRCR_2"/>
    <property type="match status" value="1"/>
</dbReference>
<dbReference type="InterPro" id="IPR036772">
    <property type="entry name" value="SRCR-like_dom_sf"/>
</dbReference>
<comment type="subcellular location">
    <subcellularLocation>
        <location evidence="1">Membrane</location>
        <topology evidence="1">Single-pass membrane protein</topology>
    </subcellularLocation>
</comment>
<keyword evidence="6" id="KW-0472">Membrane</keyword>
<dbReference type="GO" id="GO:0016020">
    <property type="term" value="C:membrane"/>
    <property type="evidence" value="ECO:0007669"/>
    <property type="project" value="UniProtKB-SubCell"/>
</dbReference>
<dbReference type="FunFam" id="3.10.250.10:FF:000016">
    <property type="entry name" value="Scavenger receptor cysteine-rich protein type 12"/>
    <property type="match status" value="1"/>
</dbReference>
<keyword evidence="8" id="KW-0325">Glycoprotein</keyword>
<evidence type="ECO:0000256" key="2">
    <source>
        <dbReference type="ARBA" id="ARBA00022692"/>
    </source>
</evidence>
<gene>
    <name evidence="12" type="ORF">BaRGS_00025756</name>
</gene>
<reference evidence="12 13" key="1">
    <citation type="journal article" date="2023" name="Sci. Data">
        <title>Genome assembly of the Korean intertidal mud-creeper Batillaria attramentaria.</title>
        <authorList>
            <person name="Patra A.K."/>
            <person name="Ho P.T."/>
            <person name="Jun S."/>
            <person name="Lee S.J."/>
            <person name="Kim Y."/>
            <person name="Won Y.J."/>
        </authorList>
    </citation>
    <scope>NUCLEOTIDE SEQUENCE [LARGE SCALE GENOMIC DNA]</scope>
    <source>
        <strain evidence="12">Wonlab-2016</strain>
    </source>
</reference>
<evidence type="ECO:0000313" key="13">
    <source>
        <dbReference type="Proteomes" id="UP001519460"/>
    </source>
</evidence>
<evidence type="ECO:0000256" key="10">
    <source>
        <dbReference type="SAM" id="SignalP"/>
    </source>
</evidence>
<keyword evidence="3 10" id="KW-0732">Signal</keyword>
<dbReference type="SUPFAM" id="SSF56487">
    <property type="entry name" value="SRCR-like"/>
    <property type="match status" value="1"/>
</dbReference>
<evidence type="ECO:0000256" key="9">
    <source>
        <dbReference type="PROSITE-ProRule" id="PRU00196"/>
    </source>
</evidence>
<evidence type="ECO:0000259" key="11">
    <source>
        <dbReference type="PROSITE" id="PS50287"/>
    </source>
</evidence>
<keyword evidence="4" id="KW-0677">Repeat</keyword>
<evidence type="ECO:0000256" key="3">
    <source>
        <dbReference type="ARBA" id="ARBA00022729"/>
    </source>
</evidence>
<name>A0ABD0K6M2_9CAEN</name>
<keyword evidence="5" id="KW-1133">Transmembrane helix</keyword>
<feature type="domain" description="SRCR" evidence="11">
    <location>
        <begin position="37"/>
        <end position="83"/>
    </location>
</feature>
<protein>
    <recommendedName>
        <fullName evidence="11">SRCR domain-containing protein</fullName>
    </recommendedName>
</protein>